<organism evidence="1 2">
    <name type="scientific">Mycena metata</name>
    <dbReference type="NCBI Taxonomy" id="1033252"/>
    <lineage>
        <taxon>Eukaryota</taxon>
        <taxon>Fungi</taxon>
        <taxon>Dikarya</taxon>
        <taxon>Basidiomycota</taxon>
        <taxon>Agaricomycotina</taxon>
        <taxon>Agaricomycetes</taxon>
        <taxon>Agaricomycetidae</taxon>
        <taxon>Agaricales</taxon>
        <taxon>Marasmiineae</taxon>
        <taxon>Mycenaceae</taxon>
        <taxon>Mycena</taxon>
    </lineage>
</organism>
<dbReference type="AlphaFoldDB" id="A0AAD7GYN9"/>
<evidence type="ECO:0000313" key="1">
    <source>
        <dbReference type="EMBL" id="KAJ7707988.1"/>
    </source>
</evidence>
<name>A0AAD7GYN9_9AGAR</name>
<proteinExistence type="predicted"/>
<gene>
    <name evidence="1" type="ORF">B0H16DRAFT_1481449</name>
</gene>
<dbReference type="EMBL" id="JARKIB010000438">
    <property type="protein sequence ID" value="KAJ7707988.1"/>
    <property type="molecule type" value="Genomic_DNA"/>
</dbReference>
<keyword evidence="2" id="KW-1185">Reference proteome</keyword>
<sequence length="255" mass="29224">MRIWYEQGKVQIRKYLKADSIWLFEEEQSEDGELEGDPKFQASNSGHNPSVHSLWFLNVCSGDFSFVPSRTRSGIYSSRSAISFLCLLRQPPESVNVGIKLSAADSLVFKKLDSCREDLVEAVKHSTQRRRRAKARRFISMYFEGAADAHHPEGDTIYSPIKEEIQNLEGGGSQLLDVAQQAQLNLWCRVLVEVAEQRRVADNINKLSDTLANAVQERCKQGQWRYNQLKTGDYYKYRMVYILLQYELSTISGTQ</sequence>
<evidence type="ECO:0000313" key="2">
    <source>
        <dbReference type="Proteomes" id="UP001215598"/>
    </source>
</evidence>
<reference evidence="1" key="1">
    <citation type="submission" date="2023-03" db="EMBL/GenBank/DDBJ databases">
        <title>Massive genome expansion in bonnet fungi (Mycena s.s.) driven by repeated elements and novel gene families across ecological guilds.</title>
        <authorList>
            <consortium name="Lawrence Berkeley National Laboratory"/>
            <person name="Harder C.B."/>
            <person name="Miyauchi S."/>
            <person name="Viragh M."/>
            <person name="Kuo A."/>
            <person name="Thoen E."/>
            <person name="Andreopoulos B."/>
            <person name="Lu D."/>
            <person name="Skrede I."/>
            <person name="Drula E."/>
            <person name="Henrissat B."/>
            <person name="Morin E."/>
            <person name="Kohler A."/>
            <person name="Barry K."/>
            <person name="LaButti K."/>
            <person name="Morin E."/>
            <person name="Salamov A."/>
            <person name="Lipzen A."/>
            <person name="Mereny Z."/>
            <person name="Hegedus B."/>
            <person name="Baldrian P."/>
            <person name="Stursova M."/>
            <person name="Weitz H."/>
            <person name="Taylor A."/>
            <person name="Grigoriev I.V."/>
            <person name="Nagy L.G."/>
            <person name="Martin F."/>
            <person name="Kauserud H."/>
        </authorList>
    </citation>
    <scope>NUCLEOTIDE SEQUENCE</scope>
    <source>
        <strain evidence="1">CBHHK182m</strain>
    </source>
</reference>
<accession>A0AAD7GYN9</accession>
<comment type="caution">
    <text evidence="1">The sequence shown here is derived from an EMBL/GenBank/DDBJ whole genome shotgun (WGS) entry which is preliminary data.</text>
</comment>
<protein>
    <submittedName>
        <fullName evidence="1">Uncharacterized protein</fullName>
    </submittedName>
</protein>
<dbReference type="Proteomes" id="UP001215598">
    <property type="component" value="Unassembled WGS sequence"/>
</dbReference>